<evidence type="ECO:0000259" key="2">
    <source>
        <dbReference type="Pfam" id="PF10099"/>
    </source>
</evidence>
<dbReference type="InterPro" id="IPR051474">
    <property type="entry name" value="Anti-sigma-K/W_factor"/>
</dbReference>
<gene>
    <name evidence="3" type="ORF">K6753_09315</name>
</gene>
<dbReference type="PANTHER" id="PTHR37461:SF1">
    <property type="entry name" value="ANTI-SIGMA-K FACTOR RSKA"/>
    <property type="match status" value="1"/>
</dbReference>
<dbReference type="InterPro" id="IPR018764">
    <property type="entry name" value="RskA_C"/>
</dbReference>
<comment type="caution">
    <text evidence="3">The sequence shown here is derived from an EMBL/GenBank/DDBJ whole genome shotgun (WGS) entry which is preliminary data.</text>
</comment>
<sequence>MNMHERDFEQFDQDPPGDDLQAAEYVLGVQPADERRRSEARIAAEPAFADLVTAWEQRFAALIAEIAPVPVPAHLWPRLRTRLGWLAVEGARAPLTQRVSFWRGATAAALATAAVLAVVAVLRPMPEPAPVAPPVVVAPEPVEPPTEQPKPVVVLARDDGQTGWLAAVDAGAGAVTMTPVPSPADPGGRVGELWLIPEGGAPLSLGFVSNERAHTVDVPDAMRAHLAVGSTLAITLEPEAGMPHATPSGPVVAQGSIQTI</sequence>
<keyword evidence="4" id="KW-1185">Reference proteome</keyword>
<evidence type="ECO:0000256" key="1">
    <source>
        <dbReference type="SAM" id="Phobius"/>
    </source>
</evidence>
<proteinExistence type="predicted"/>
<feature type="domain" description="Anti-sigma K factor RskA C-terminal" evidence="2">
    <location>
        <begin position="110"/>
        <end position="251"/>
    </location>
</feature>
<accession>A0ABS7T791</accession>
<evidence type="ECO:0000313" key="4">
    <source>
        <dbReference type="Proteomes" id="UP001430954"/>
    </source>
</evidence>
<name>A0ABS7T791_9GAMM</name>
<dbReference type="Pfam" id="PF10099">
    <property type="entry name" value="RskA_C"/>
    <property type="match status" value="1"/>
</dbReference>
<reference evidence="3 4" key="1">
    <citation type="submission" date="2021-09" db="EMBL/GenBank/DDBJ databases">
        <title>Lysobacter sp. 13A isolated from the river sediment.</title>
        <authorList>
            <person name="Liu H."/>
            <person name="Li S."/>
            <person name="Mao S."/>
        </authorList>
    </citation>
    <scope>NUCLEOTIDE SEQUENCE [LARGE SCALE GENOMIC DNA]</scope>
    <source>
        <strain evidence="3 4">13A</strain>
    </source>
</reference>
<organism evidence="3 4">
    <name type="scientific">Novilysobacter selenitireducens</name>
    <dbReference type="NCBI Taxonomy" id="2872639"/>
    <lineage>
        <taxon>Bacteria</taxon>
        <taxon>Pseudomonadati</taxon>
        <taxon>Pseudomonadota</taxon>
        <taxon>Gammaproteobacteria</taxon>
        <taxon>Lysobacterales</taxon>
        <taxon>Lysobacteraceae</taxon>
        <taxon>Novilysobacter</taxon>
    </lineage>
</organism>
<evidence type="ECO:0000313" key="3">
    <source>
        <dbReference type="EMBL" id="MBZ4039734.1"/>
    </source>
</evidence>
<dbReference type="EMBL" id="JAINZW010000004">
    <property type="protein sequence ID" value="MBZ4039734.1"/>
    <property type="molecule type" value="Genomic_DNA"/>
</dbReference>
<feature type="transmembrane region" description="Helical" evidence="1">
    <location>
        <begin position="101"/>
        <end position="122"/>
    </location>
</feature>
<keyword evidence="1" id="KW-0812">Transmembrane</keyword>
<keyword evidence="1" id="KW-1133">Transmembrane helix</keyword>
<dbReference type="PANTHER" id="PTHR37461">
    <property type="entry name" value="ANTI-SIGMA-K FACTOR RSKA"/>
    <property type="match status" value="1"/>
</dbReference>
<protein>
    <submittedName>
        <fullName evidence="3">Anti-sigma factor</fullName>
    </submittedName>
</protein>
<dbReference type="Proteomes" id="UP001430954">
    <property type="component" value="Unassembled WGS sequence"/>
</dbReference>
<keyword evidence="1" id="KW-0472">Membrane</keyword>